<comment type="caution">
    <text evidence="3">The sequence shown here is derived from an EMBL/GenBank/DDBJ whole genome shotgun (WGS) entry which is preliminary data.</text>
</comment>
<dbReference type="Proteomes" id="UP000295382">
    <property type="component" value="Unassembled WGS sequence"/>
</dbReference>
<dbReference type="OrthoDB" id="6823797at2"/>
<gene>
    <name evidence="3" type="ORF">EDC30_10115</name>
</gene>
<dbReference type="PRINTS" id="PR00080">
    <property type="entry name" value="SDRFAMILY"/>
</dbReference>
<dbReference type="CDD" id="cd05233">
    <property type="entry name" value="SDR_c"/>
    <property type="match status" value="1"/>
</dbReference>
<dbReference type="EMBL" id="SLZQ01000001">
    <property type="protein sequence ID" value="TCS39065.1"/>
    <property type="molecule type" value="Genomic_DNA"/>
</dbReference>
<evidence type="ECO:0000256" key="2">
    <source>
        <dbReference type="ARBA" id="ARBA00023002"/>
    </source>
</evidence>
<dbReference type="PANTHER" id="PTHR24321">
    <property type="entry name" value="DEHYDROGENASES, SHORT CHAIN"/>
    <property type="match status" value="1"/>
</dbReference>
<dbReference type="RefSeq" id="WP_132256167.1">
    <property type="nucleotide sequence ID" value="NZ_SLZQ01000001.1"/>
</dbReference>
<comment type="similarity">
    <text evidence="1">Belongs to the short-chain dehydrogenases/reductases (SDR) family.</text>
</comment>
<evidence type="ECO:0000313" key="4">
    <source>
        <dbReference type="Proteomes" id="UP000295382"/>
    </source>
</evidence>
<dbReference type="Pfam" id="PF13561">
    <property type="entry name" value="adh_short_C2"/>
    <property type="match status" value="1"/>
</dbReference>
<proteinExistence type="inferred from homology"/>
<dbReference type="PROSITE" id="PS00061">
    <property type="entry name" value="ADH_SHORT"/>
    <property type="match status" value="1"/>
</dbReference>
<dbReference type="SUPFAM" id="SSF51735">
    <property type="entry name" value="NAD(P)-binding Rossmann-fold domains"/>
    <property type="match status" value="1"/>
</dbReference>
<dbReference type="Gene3D" id="3.40.50.720">
    <property type="entry name" value="NAD(P)-binding Rossmann-like Domain"/>
    <property type="match status" value="1"/>
</dbReference>
<evidence type="ECO:0000256" key="1">
    <source>
        <dbReference type="ARBA" id="ARBA00006484"/>
    </source>
</evidence>
<reference evidence="3 4" key="1">
    <citation type="submission" date="2019-03" db="EMBL/GenBank/DDBJ databases">
        <title>Genomic Encyclopedia of Type Strains, Phase IV (KMG-IV): sequencing the most valuable type-strain genomes for metagenomic binning, comparative biology and taxonomic classification.</title>
        <authorList>
            <person name="Goeker M."/>
        </authorList>
    </citation>
    <scope>NUCLEOTIDE SEQUENCE [LARGE SCALE GENOMIC DNA]</scope>
    <source>
        <strain evidence="3 4">DSM 7445</strain>
    </source>
</reference>
<dbReference type="GO" id="GO:0016491">
    <property type="term" value="F:oxidoreductase activity"/>
    <property type="evidence" value="ECO:0007669"/>
    <property type="project" value="UniProtKB-KW"/>
</dbReference>
<dbReference type="InterPro" id="IPR036291">
    <property type="entry name" value="NAD(P)-bd_dom_sf"/>
</dbReference>
<sequence>MGRLEGKVAIITGAGSGIGRASAILFAQEGAKVIVAERDEAAGRETVRQAMAQGGTAMFVATDVTDEKSVENMVRATVGEFGKLNVLYNNVGGSSVHDNSVTEAPLEEFWRSIKIDLFGTWLGCRYGIPEIIKAGGGSVINTTSVFALTGIPKKDSYTAAKGAISALTRSMAVEYAPQKVRVNALAPGATSTDRILKVIAEDNGGVVNQLAKGQMLGLPTPHEIACAALYLASDESRVTTGQILPIDGGFIVA</sequence>
<evidence type="ECO:0000313" key="3">
    <source>
        <dbReference type="EMBL" id="TCS39065.1"/>
    </source>
</evidence>
<dbReference type="AlphaFoldDB" id="A0A4R3I311"/>
<keyword evidence="2" id="KW-0560">Oxidoreductase</keyword>
<dbReference type="PANTHER" id="PTHR24321:SF11">
    <property type="entry name" value="BLR0893 PROTEIN"/>
    <property type="match status" value="1"/>
</dbReference>
<dbReference type="PRINTS" id="PR00081">
    <property type="entry name" value="GDHRDH"/>
</dbReference>
<accession>A0A4R3I311</accession>
<dbReference type="InterPro" id="IPR002347">
    <property type="entry name" value="SDR_fam"/>
</dbReference>
<organism evidence="3 4">
    <name type="scientific">Paucimonas lemoignei</name>
    <name type="common">Pseudomonas lemoignei</name>
    <dbReference type="NCBI Taxonomy" id="29443"/>
    <lineage>
        <taxon>Bacteria</taxon>
        <taxon>Pseudomonadati</taxon>
        <taxon>Pseudomonadota</taxon>
        <taxon>Betaproteobacteria</taxon>
        <taxon>Burkholderiales</taxon>
        <taxon>Burkholderiaceae</taxon>
        <taxon>Paucimonas</taxon>
    </lineage>
</organism>
<keyword evidence="4" id="KW-1185">Reference proteome</keyword>
<dbReference type="InterPro" id="IPR020904">
    <property type="entry name" value="Sc_DH/Rdtase_CS"/>
</dbReference>
<name>A0A4R3I311_PAULE</name>
<protein>
    <submittedName>
        <fullName evidence="3">NAD(P)-dependent dehydrogenase (Short-subunit alcohol dehydrogenase family)</fullName>
    </submittedName>
</protein>
<dbReference type="FunFam" id="3.40.50.720:FF:000084">
    <property type="entry name" value="Short-chain dehydrogenase reductase"/>
    <property type="match status" value="1"/>
</dbReference>